<dbReference type="SUPFAM" id="SSF56214">
    <property type="entry name" value="4'-phosphopantetheinyl transferase"/>
    <property type="match status" value="1"/>
</dbReference>
<keyword evidence="1" id="KW-0444">Lipid biosynthesis</keyword>
<evidence type="ECO:0000256" key="5">
    <source>
        <dbReference type="ARBA" id="ARBA00022842"/>
    </source>
</evidence>
<evidence type="ECO:0000313" key="10">
    <source>
        <dbReference type="Proteomes" id="UP000813824"/>
    </source>
</evidence>
<evidence type="ECO:0000256" key="3">
    <source>
        <dbReference type="ARBA" id="ARBA00022723"/>
    </source>
</evidence>
<evidence type="ECO:0000256" key="1">
    <source>
        <dbReference type="ARBA" id="ARBA00022516"/>
    </source>
</evidence>
<dbReference type="Gene3D" id="3.90.470.20">
    <property type="entry name" value="4'-phosphopantetheinyl transferase domain"/>
    <property type="match status" value="1"/>
</dbReference>
<keyword evidence="5" id="KW-0460">Magnesium</keyword>
<protein>
    <submittedName>
        <fullName evidence="9">4'-phosphopantetheinyl transferase</fullName>
    </submittedName>
</protein>
<keyword evidence="3" id="KW-0479">Metal-binding</keyword>
<evidence type="ECO:0000256" key="7">
    <source>
        <dbReference type="ARBA" id="ARBA00023160"/>
    </source>
</evidence>
<comment type="caution">
    <text evidence="9">The sequence shown here is derived from an EMBL/GenBank/DDBJ whole genome shotgun (WGS) entry which is preliminary data.</text>
</comment>
<keyword evidence="4" id="KW-0276">Fatty acid metabolism</keyword>
<dbReference type="GO" id="GO:0000287">
    <property type="term" value="F:magnesium ion binding"/>
    <property type="evidence" value="ECO:0007669"/>
    <property type="project" value="InterPro"/>
</dbReference>
<evidence type="ECO:0000313" key="9">
    <source>
        <dbReference type="EMBL" id="KAH8106253.1"/>
    </source>
</evidence>
<accession>A0A8K0XTW6</accession>
<evidence type="ECO:0000256" key="2">
    <source>
        <dbReference type="ARBA" id="ARBA00022679"/>
    </source>
</evidence>
<evidence type="ECO:0000256" key="6">
    <source>
        <dbReference type="ARBA" id="ARBA00023098"/>
    </source>
</evidence>
<gene>
    <name evidence="9" type="ORF">BXZ70DRAFT_918857</name>
</gene>
<evidence type="ECO:0000259" key="8">
    <source>
        <dbReference type="Pfam" id="PF01648"/>
    </source>
</evidence>
<keyword evidence="7" id="KW-0275">Fatty acid biosynthesis</keyword>
<dbReference type="Proteomes" id="UP000813824">
    <property type="component" value="Unassembled WGS sequence"/>
</dbReference>
<dbReference type="GO" id="GO:0008897">
    <property type="term" value="F:holo-[acyl-carrier-protein] synthase activity"/>
    <property type="evidence" value="ECO:0007669"/>
    <property type="project" value="InterPro"/>
</dbReference>
<dbReference type="InterPro" id="IPR008278">
    <property type="entry name" value="4-PPantetheinyl_Trfase_dom"/>
</dbReference>
<keyword evidence="6" id="KW-0443">Lipid metabolism</keyword>
<dbReference type="AlphaFoldDB" id="A0A8K0XTW6"/>
<dbReference type="OrthoDB" id="15433at2759"/>
<organism evidence="9 10">
    <name type="scientific">Cristinia sonorae</name>
    <dbReference type="NCBI Taxonomy" id="1940300"/>
    <lineage>
        <taxon>Eukaryota</taxon>
        <taxon>Fungi</taxon>
        <taxon>Dikarya</taxon>
        <taxon>Basidiomycota</taxon>
        <taxon>Agaricomycotina</taxon>
        <taxon>Agaricomycetes</taxon>
        <taxon>Agaricomycetidae</taxon>
        <taxon>Agaricales</taxon>
        <taxon>Pleurotineae</taxon>
        <taxon>Stephanosporaceae</taxon>
        <taxon>Cristinia</taxon>
    </lineage>
</organism>
<dbReference type="InterPro" id="IPR004568">
    <property type="entry name" value="Ppantetheine-prot_Trfase_dom"/>
</dbReference>
<name>A0A8K0XTW6_9AGAR</name>
<reference evidence="9" key="1">
    <citation type="journal article" date="2021" name="New Phytol.">
        <title>Evolutionary innovations through gain and loss of genes in the ectomycorrhizal Boletales.</title>
        <authorList>
            <person name="Wu G."/>
            <person name="Miyauchi S."/>
            <person name="Morin E."/>
            <person name="Kuo A."/>
            <person name="Drula E."/>
            <person name="Varga T."/>
            <person name="Kohler A."/>
            <person name="Feng B."/>
            <person name="Cao Y."/>
            <person name="Lipzen A."/>
            <person name="Daum C."/>
            <person name="Hundley H."/>
            <person name="Pangilinan J."/>
            <person name="Johnson J."/>
            <person name="Barry K."/>
            <person name="LaButti K."/>
            <person name="Ng V."/>
            <person name="Ahrendt S."/>
            <person name="Min B."/>
            <person name="Choi I.G."/>
            <person name="Park H."/>
            <person name="Plett J.M."/>
            <person name="Magnuson J."/>
            <person name="Spatafora J.W."/>
            <person name="Nagy L.G."/>
            <person name="Henrissat B."/>
            <person name="Grigoriev I.V."/>
            <person name="Yang Z.L."/>
            <person name="Xu J."/>
            <person name="Martin F.M."/>
        </authorList>
    </citation>
    <scope>NUCLEOTIDE SEQUENCE</scope>
    <source>
        <strain evidence="9">KKN 215</strain>
    </source>
</reference>
<dbReference type="Pfam" id="PF01648">
    <property type="entry name" value="ACPS"/>
    <property type="match status" value="1"/>
</dbReference>
<dbReference type="EMBL" id="JAEVFJ010000003">
    <property type="protein sequence ID" value="KAH8106253.1"/>
    <property type="molecule type" value="Genomic_DNA"/>
</dbReference>
<dbReference type="GO" id="GO:0006633">
    <property type="term" value="P:fatty acid biosynthetic process"/>
    <property type="evidence" value="ECO:0007669"/>
    <property type="project" value="UniProtKB-KW"/>
</dbReference>
<dbReference type="NCBIfam" id="TIGR00516">
    <property type="entry name" value="acpS"/>
    <property type="match status" value="1"/>
</dbReference>
<sequence>MGIIGIGVDVVSISRIAALVQRRTYDRLAKRILSPGELSEWLSIPATDDARRTRYLAVRWSVKESAYKALYPVRSSWKDFTLTSFDRNNGRKPTMIYHSFGGHSCKYALHASVSHDAGLVFTTVVVESASTDI</sequence>
<keyword evidence="2 9" id="KW-0808">Transferase</keyword>
<dbReference type="InterPro" id="IPR002582">
    <property type="entry name" value="ACPS"/>
</dbReference>
<evidence type="ECO:0000256" key="4">
    <source>
        <dbReference type="ARBA" id="ARBA00022832"/>
    </source>
</evidence>
<keyword evidence="10" id="KW-1185">Reference proteome</keyword>
<proteinExistence type="inferred from homology"/>
<dbReference type="NCBIfam" id="TIGR00556">
    <property type="entry name" value="pantethn_trn"/>
    <property type="match status" value="1"/>
</dbReference>
<dbReference type="HAMAP" id="MF_00101">
    <property type="entry name" value="AcpS"/>
    <property type="match status" value="1"/>
</dbReference>
<dbReference type="InterPro" id="IPR037143">
    <property type="entry name" value="4-PPantetheinyl_Trfase_dom_sf"/>
</dbReference>
<feature type="domain" description="4'-phosphopantetheinyl transferase" evidence="8">
    <location>
        <begin position="5"/>
        <end position="111"/>
    </location>
</feature>